<evidence type="ECO:0000259" key="11">
    <source>
        <dbReference type="PROSITE" id="PS50011"/>
    </source>
</evidence>
<dbReference type="EMBL" id="JASFZW010000001">
    <property type="protein sequence ID" value="KAK2080196.1"/>
    <property type="molecule type" value="Genomic_DNA"/>
</dbReference>
<name>A0AAD9IKJ8_PROWI</name>
<evidence type="ECO:0000256" key="10">
    <source>
        <dbReference type="SAM" id="MobiDB-lite"/>
    </source>
</evidence>
<evidence type="ECO:0000256" key="8">
    <source>
        <dbReference type="ARBA" id="ARBA00049299"/>
    </source>
</evidence>
<gene>
    <name evidence="12" type="ORF">QBZ16_000049</name>
</gene>
<dbReference type="GO" id="GO:0005524">
    <property type="term" value="F:ATP binding"/>
    <property type="evidence" value="ECO:0007669"/>
    <property type="project" value="UniProtKB-KW"/>
</dbReference>
<dbReference type="PROSITE" id="PS50011">
    <property type="entry name" value="PROTEIN_KINASE_DOM"/>
    <property type="match status" value="1"/>
</dbReference>
<keyword evidence="2" id="KW-0547">Nucleotide-binding</keyword>
<comment type="caution">
    <text evidence="12">The sequence shown here is derived from an EMBL/GenBank/DDBJ whole genome shotgun (WGS) entry which is preliminary data.</text>
</comment>
<evidence type="ECO:0000256" key="4">
    <source>
        <dbReference type="ARBA" id="ARBA00022840"/>
    </source>
</evidence>
<comment type="similarity">
    <text evidence="5">Belongs to the protein kinase superfamily. STE Ser/Thr protein kinase family. MAP kinase kinase subfamily.</text>
</comment>
<proteinExistence type="inferred from homology"/>
<dbReference type="InterPro" id="IPR000719">
    <property type="entry name" value="Prot_kinase_dom"/>
</dbReference>
<dbReference type="PANTHER" id="PTHR48013:SF9">
    <property type="entry name" value="DUAL SPECIFICITY MITOGEN-ACTIVATED PROTEIN KINASE KINASE 5"/>
    <property type="match status" value="1"/>
</dbReference>
<keyword evidence="4" id="KW-0067">ATP-binding</keyword>
<evidence type="ECO:0000256" key="3">
    <source>
        <dbReference type="ARBA" id="ARBA00022777"/>
    </source>
</evidence>
<evidence type="ECO:0000313" key="12">
    <source>
        <dbReference type="EMBL" id="KAK2080196.1"/>
    </source>
</evidence>
<dbReference type="SUPFAM" id="SSF56112">
    <property type="entry name" value="Protein kinase-like (PK-like)"/>
    <property type="match status" value="1"/>
</dbReference>
<reference evidence="12" key="1">
    <citation type="submission" date="2021-01" db="EMBL/GenBank/DDBJ databases">
        <authorList>
            <person name="Eckstrom K.M.E."/>
        </authorList>
    </citation>
    <scope>NUCLEOTIDE SEQUENCE</scope>
    <source>
        <strain evidence="12">UVCC 0001</strain>
    </source>
</reference>
<evidence type="ECO:0000256" key="9">
    <source>
        <dbReference type="ARBA" id="ARBA00051693"/>
    </source>
</evidence>
<comment type="catalytic activity">
    <reaction evidence="7">
        <text>L-seryl-[protein] + ATP = O-phospho-L-seryl-[protein] + ADP + H(+)</text>
        <dbReference type="Rhea" id="RHEA:17989"/>
        <dbReference type="Rhea" id="RHEA-COMP:9863"/>
        <dbReference type="Rhea" id="RHEA-COMP:11604"/>
        <dbReference type="ChEBI" id="CHEBI:15378"/>
        <dbReference type="ChEBI" id="CHEBI:29999"/>
        <dbReference type="ChEBI" id="CHEBI:30616"/>
        <dbReference type="ChEBI" id="CHEBI:83421"/>
        <dbReference type="ChEBI" id="CHEBI:456216"/>
        <dbReference type="EC" id="2.7.12.2"/>
    </reaction>
</comment>
<feature type="region of interest" description="Disordered" evidence="10">
    <location>
        <begin position="432"/>
        <end position="452"/>
    </location>
</feature>
<dbReference type="InterPro" id="IPR011009">
    <property type="entry name" value="Kinase-like_dom_sf"/>
</dbReference>
<keyword evidence="1" id="KW-0808">Transferase</keyword>
<dbReference type="GO" id="GO:0004708">
    <property type="term" value="F:MAP kinase kinase activity"/>
    <property type="evidence" value="ECO:0007669"/>
    <property type="project" value="UniProtKB-EC"/>
</dbReference>
<dbReference type="PANTHER" id="PTHR48013">
    <property type="entry name" value="DUAL SPECIFICITY MITOGEN-ACTIVATED PROTEIN KINASE KINASE 5-RELATED"/>
    <property type="match status" value="1"/>
</dbReference>
<sequence length="452" mass="48250">MVPSIEVLPTGSLKLYKSMQAFEFNPRGMIAASHGPEEGMHSYQISERDVRIQRQLGAGACGIVYKAWLPRLGRHAAVKKMSVLDRAHRHQLMNDVRTLCGAPAQEGLVGFLGAYHSADRGQVAVVLEYVDGGSLADLLARRPGRGVPEPVLASIAAGALRGLRALHARRVLHRDIKPANVLLTRQGAPRLADFGIAANVPDASLAACQTFTGTVTYMSPERVDGRPYSLPADIWALGLTLLEAVTGAYPYDASAGVMQLMVQVMQEDCPLPPAGAVSRECRDFLARCLAREPAARASADQLLAHPLGRQPAGQPVRGRLRRARRGREVAGRYTAAQLLERAVATARQRLGAGCALAVERVDWEDVAGTRDELRIAAHISVLGPVHAPAAAGTAAPARCLLHLRLEALGDQEADRAGLEGISVRGMDLGALLAPQTSSRGHGAPLRPPSPRR</sequence>
<keyword evidence="13" id="KW-1185">Reference proteome</keyword>
<dbReference type="PROSITE" id="PS00108">
    <property type="entry name" value="PROTEIN_KINASE_ST"/>
    <property type="match status" value="1"/>
</dbReference>
<keyword evidence="3" id="KW-0418">Kinase</keyword>
<dbReference type="Pfam" id="PF00069">
    <property type="entry name" value="Pkinase"/>
    <property type="match status" value="1"/>
</dbReference>
<evidence type="ECO:0000256" key="6">
    <source>
        <dbReference type="ARBA" id="ARBA00038999"/>
    </source>
</evidence>
<comment type="catalytic activity">
    <reaction evidence="9">
        <text>L-tyrosyl-[protein] + ATP = O-phospho-L-tyrosyl-[protein] + ADP + H(+)</text>
        <dbReference type="Rhea" id="RHEA:10596"/>
        <dbReference type="Rhea" id="RHEA-COMP:10136"/>
        <dbReference type="Rhea" id="RHEA-COMP:20101"/>
        <dbReference type="ChEBI" id="CHEBI:15378"/>
        <dbReference type="ChEBI" id="CHEBI:30616"/>
        <dbReference type="ChEBI" id="CHEBI:46858"/>
        <dbReference type="ChEBI" id="CHEBI:61978"/>
        <dbReference type="ChEBI" id="CHEBI:456216"/>
        <dbReference type="EC" id="2.7.12.2"/>
    </reaction>
</comment>
<evidence type="ECO:0000256" key="7">
    <source>
        <dbReference type="ARBA" id="ARBA00049014"/>
    </source>
</evidence>
<dbReference type="EC" id="2.7.12.2" evidence="6"/>
<protein>
    <recommendedName>
        <fullName evidence="6">mitogen-activated protein kinase kinase</fullName>
        <ecNumber evidence="6">2.7.12.2</ecNumber>
    </recommendedName>
</protein>
<evidence type="ECO:0000313" key="13">
    <source>
        <dbReference type="Proteomes" id="UP001255856"/>
    </source>
</evidence>
<comment type="catalytic activity">
    <reaction evidence="8">
        <text>L-threonyl-[protein] + ATP = O-phospho-L-threonyl-[protein] + ADP + H(+)</text>
        <dbReference type="Rhea" id="RHEA:46608"/>
        <dbReference type="Rhea" id="RHEA-COMP:11060"/>
        <dbReference type="Rhea" id="RHEA-COMP:11605"/>
        <dbReference type="ChEBI" id="CHEBI:15378"/>
        <dbReference type="ChEBI" id="CHEBI:30013"/>
        <dbReference type="ChEBI" id="CHEBI:30616"/>
        <dbReference type="ChEBI" id="CHEBI:61977"/>
        <dbReference type="ChEBI" id="CHEBI:456216"/>
        <dbReference type="EC" id="2.7.12.2"/>
    </reaction>
</comment>
<evidence type="ECO:0000256" key="1">
    <source>
        <dbReference type="ARBA" id="ARBA00022679"/>
    </source>
</evidence>
<accession>A0AAD9IKJ8</accession>
<dbReference type="InterPro" id="IPR008271">
    <property type="entry name" value="Ser/Thr_kinase_AS"/>
</dbReference>
<dbReference type="Gene3D" id="1.10.510.10">
    <property type="entry name" value="Transferase(Phosphotransferase) domain 1"/>
    <property type="match status" value="1"/>
</dbReference>
<organism evidence="12 13">
    <name type="scientific">Prototheca wickerhamii</name>
    <dbReference type="NCBI Taxonomy" id="3111"/>
    <lineage>
        <taxon>Eukaryota</taxon>
        <taxon>Viridiplantae</taxon>
        <taxon>Chlorophyta</taxon>
        <taxon>core chlorophytes</taxon>
        <taxon>Trebouxiophyceae</taxon>
        <taxon>Chlorellales</taxon>
        <taxon>Chlorellaceae</taxon>
        <taxon>Prototheca</taxon>
    </lineage>
</organism>
<dbReference type="AlphaFoldDB" id="A0AAD9IKJ8"/>
<dbReference type="SMART" id="SM00220">
    <property type="entry name" value="S_TKc"/>
    <property type="match status" value="1"/>
</dbReference>
<dbReference type="Proteomes" id="UP001255856">
    <property type="component" value="Unassembled WGS sequence"/>
</dbReference>
<evidence type="ECO:0000256" key="5">
    <source>
        <dbReference type="ARBA" id="ARBA00038035"/>
    </source>
</evidence>
<evidence type="ECO:0000256" key="2">
    <source>
        <dbReference type="ARBA" id="ARBA00022741"/>
    </source>
</evidence>
<feature type="domain" description="Protein kinase" evidence="11">
    <location>
        <begin position="50"/>
        <end position="308"/>
    </location>
</feature>